<dbReference type="Proteomes" id="UP000297626">
    <property type="component" value="Unassembled WGS sequence"/>
</dbReference>
<protein>
    <submittedName>
        <fullName evidence="2">EAL domain-containing protein</fullName>
    </submittedName>
</protein>
<dbReference type="PANTHER" id="PTHR33121">
    <property type="entry name" value="CYCLIC DI-GMP PHOSPHODIESTERASE PDEF"/>
    <property type="match status" value="1"/>
</dbReference>
<reference evidence="2 3" key="1">
    <citation type="submission" date="2019-03" db="EMBL/GenBank/DDBJ databases">
        <title>Genomics of glacier-inhabiting Cryobacterium strains.</title>
        <authorList>
            <person name="Liu Q."/>
            <person name="Xin Y.-H."/>
        </authorList>
    </citation>
    <scope>NUCLEOTIDE SEQUENCE [LARGE SCALE GENOMIC DNA]</scope>
    <source>
        <strain evidence="2 3">Sr54</strain>
    </source>
</reference>
<evidence type="ECO:0000313" key="2">
    <source>
        <dbReference type="EMBL" id="TFD87775.1"/>
    </source>
</evidence>
<dbReference type="InterPro" id="IPR035919">
    <property type="entry name" value="EAL_sf"/>
</dbReference>
<evidence type="ECO:0000313" key="3">
    <source>
        <dbReference type="Proteomes" id="UP000297626"/>
    </source>
</evidence>
<feature type="domain" description="EAL" evidence="1">
    <location>
        <begin position="1"/>
        <end position="143"/>
    </location>
</feature>
<dbReference type="PANTHER" id="PTHR33121:SF70">
    <property type="entry name" value="SIGNALING PROTEIN YKOW"/>
    <property type="match status" value="1"/>
</dbReference>
<dbReference type="GO" id="GO:0071111">
    <property type="term" value="F:cyclic-guanylate-specific phosphodiesterase activity"/>
    <property type="evidence" value="ECO:0007669"/>
    <property type="project" value="InterPro"/>
</dbReference>
<comment type="caution">
    <text evidence="2">The sequence shown here is derived from an EMBL/GenBank/DDBJ whole genome shotgun (WGS) entry which is preliminary data.</text>
</comment>
<gene>
    <name evidence="2" type="ORF">E3T51_09895</name>
</gene>
<dbReference type="CDD" id="cd01948">
    <property type="entry name" value="EAL"/>
    <property type="match status" value="1"/>
</dbReference>
<dbReference type="SMART" id="SM00052">
    <property type="entry name" value="EAL"/>
    <property type="match status" value="1"/>
</dbReference>
<dbReference type="RefSeq" id="WP_134529680.1">
    <property type="nucleotide sequence ID" value="NZ_SOHN01000011.1"/>
</dbReference>
<organism evidence="2 3">
    <name type="scientific">Cryobacterium serini</name>
    <dbReference type="NCBI Taxonomy" id="1259201"/>
    <lineage>
        <taxon>Bacteria</taxon>
        <taxon>Bacillati</taxon>
        <taxon>Actinomycetota</taxon>
        <taxon>Actinomycetes</taxon>
        <taxon>Micrococcales</taxon>
        <taxon>Microbacteriaceae</taxon>
        <taxon>Cryobacterium</taxon>
    </lineage>
</organism>
<evidence type="ECO:0000259" key="1">
    <source>
        <dbReference type="PROSITE" id="PS50883"/>
    </source>
</evidence>
<accession>A0A4R9BQ36</accession>
<dbReference type="Gene3D" id="3.20.20.450">
    <property type="entry name" value="EAL domain"/>
    <property type="match status" value="1"/>
</dbReference>
<dbReference type="InterPro" id="IPR001633">
    <property type="entry name" value="EAL_dom"/>
</dbReference>
<sequence length="143" mass="16178">MFDEHERGVTARRLCRELNESEVVEAMDSAAASLQELRELGVRWAIDDFGTGYSSFTQLRTFTFDWLKIDMTSIRGIEKSSRDRGMVEGILRLADALHLDVVAEGIETEGQRDLLREMGCRYGQGYYFARPSPAAQPTLVSHT</sequence>
<keyword evidence="3" id="KW-1185">Reference proteome</keyword>
<dbReference type="EMBL" id="SOHN01000011">
    <property type="protein sequence ID" value="TFD87775.1"/>
    <property type="molecule type" value="Genomic_DNA"/>
</dbReference>
<dbReference type="SUPFAM" id="SSF141868">
    <property type="entry name" value="EAL domain-like"/>
    <property type="match status" value="1"/>
</dbReference>
<dbReference type="PROSITE" id="PS50883">
    <property type="entry name" value="EAL"/>
    <property type="match status" value="1"/>
</dbReference>
<dbReference type="AlphaFoldDB" id="A0A4R9BQ36"/>
<dbReference type="Pfam" id="PF00563">
    <property type="entry name" value="EAL"/>
    <property type="match status" value="1"/>
</dbReference>
<name>A0A4R9BQ36_9MICO</name>
<dbReference type="InterPro" id="IPR050706">
    <property type="entry name" value="Cyclic-di-GMP_PDE-like"/>
</dbReference>
<proteinExistence type="predicted"/>